<accession>A0A0C4WLK1</accession>
<evidence type="ECO:0000313" key="2">
    <source>
        <dbReference type="EMBL" id="AJE21194.1"/>
    </source>
</evidence>
<keyword evidence="3" id="KW-1185">Reference proteome</keyword>
<dbReference type="RefSeq" id="WP_039803607.1">
    <property type="nucleotide sequence ID" value="NZ_CP010415.1"/>
</dbReference>
<proteinExistence type="predicted"/>
<sequence length="78" mass="9282">MDYFIIFITTVSGLYFHWWLYVRIKRWMDRDLALSLAGSDDARRAYMLERLAEAGRQGVRRRDLAQWLERAAANYPAP</sequence>
<keyword evidence="1" id="KW-1133">Transmembrane helix</keyword>
<dbReference type="HOGENOM" id="CLU_180050_0_0_6"/>
<dbReference type="Proteomes" id="UP000068210">
    <property type="component" value="Chromosome"/>
</dbReference>
<protein>
    <recommendedName>
        <fullName evidence="4">30S ribosomal protein S3</fullName>
    </recommendedName>
</protein>
<evidence type="ECO:0000256" key="1">
    <source>
        <dbReference type="SAM" id="Phobius"/>
    </source>
</evidence>
<evidence type="ECO:0008006" key="4">
    <source>
        <dbReference type="Google" id="ProtNLM"/>
    </source>
</evidence>
<keyword evidence="1" id="KW-0812">Transmembrane</keyword>
<dbReference type="EMBL" id="CP010415">
    <property type="protein sequence ID" value="AJE21194.1"/>
    <property type="molecule type" value="Genomic_DNA"/>
</dbReference>
<feature type="transmembrane region" description="Helical" evidence="1">
    <location>
        <begin position="6"/>
        <end position="22"/>
    </location>
</feature>
<gene>
    <name evidence="2" type="ORF">Achr_17380</name>
</gene>
<name>A0A0C4WLK1_9GAMM</name>
<reference evidence="2 3" key="1">
    <citation type="journal article" date="2015" name="PLoS ONE">
        <title>Azotobacter Genomes: The Genome of Azotobacter chroococcum NCIMB 8003 (ATCC 4412).</title>
        <authorList>
            <person name="Robson R.L."/>
            <person name="Jones R."/>
            <person name="Robson R.M."/>
            <person name="Schwartz A."/>
            <person name="Richardson T.H."/>
        </authorList>
    </citation>
    <scope>NUCLEOTIDE SEQUENCE [LARGE SCALE GENOMIC DNA]</scope>
    <source>
        <strain evidence="2 3">NCIMB 8003</strain>
    </source>
</reference>
<dbReference type="KEGG" id="acx:Achr_17380"/>
<evidence type="ECO:0000313" key="3">
    <source>
        <dbReference type="Proteomes" id="UP000068210"/>
    </source>
</evidence>
<keyword evidence="1" id="KW-0472">Membrane</keyword>
<dbReference type="AlphaFoldDB" id="A0A0C4WLK1"/>
<dbReference type="STRING" id="1328314.Achr_17380"/>
<organism evidence="2 3">
    <name type="scientific">Azotobacter chroococcum NCIMB 8003</name>
    <dbReference type="NCBI Taxonomy" id="1328314"/>
    <lineage>
        <taxon>Bacteria</taxon>
        <taxon>Pseudomonadati</taxon>
        <taxon>Pseudomonadota</taxon>
        <taxon>Gammaproteobacteria</taxon>
        <taxon>Pseudomonadales</taxon>
        <taxon>Pseudomonadaceae</taxon>
        <taxon>Azotobacter</taxon>
    </lineage>
</organism>